<evidence type="ECO:0000256" key="1">
    <source>
        <dbReference type="SAM" id="SignalP"/>
    </source>
</evidence>
<dbReference type="RefSeq" id="WP_217172714.1">
    <property type="nucleotide sequence ID" value="NZ_CP126169.1"/>
</dbReference>
<proteinExistence type="predicted"/>
<protein>
    <submittedName>
        <fullName evidence="2">Pilus assembly protein CblD</fullName>
    </submittedName>
</protein>
<feature type="chain" id="PRO_5046700634" evidence="1">
    <location>
        <begin position="27"/>
        <end position="366"/>
    </location>
</feature>
<dbReference type="PROSITE" id="PS51257">
    <property type="entry name" value="PROKAR_LIPOPROTEIN"/>
    <property type="match status" value="1"/>
</dbReference>
<evidence type="ECO:0000313" key="2">
    <source>
        <dbReference type="EMBL" id="MBU9855218.1"/>
    </source>
</evidence>
<dbReference type="Pfam" id="PF07434">
    <property type="entry name" value="CblD"/>
    <property type="match status" value="1"/>
</dbReference>
<organism evidence="2 3">
    <name type="scientific">Rahnella bonaserana</name>
    <dbReference type="NCBI Taxonomy" id="2816248"/>
    <lineage>
        <taxon>Bacteria</taxon>
        <taxon>Pseudomonadati</taxon>
        <taxon>Pseudomonadota</taxon>
        <taxon>Gammaproteobacteria</taxon>
        <taxon>Enterobacterales</taxon>
        <taxon>Yersiniaceae</taxon>
        <taxon>Rahnella</taxon>
    </lineage>
</organism>
<dbReference type="Proteomes" id="UP000734343">
    <property type="component" value="Unassembled WGS sequence"/>
</dbReference>
<name>A0ABS6LUB5_9GAMM</name>
<dbReference type="EMBL" id="JAFMOW010000058">
    <property type="protein sequence ID" value="MBU9855218.1"/>
    <property type="molecule type" value="Genomic_DNA"/>
</dbReference>
<comment type="caution">
    <text evidence="2">The sequence shown here is derived from an EMBL/GenBank/DDBJ whole genome shotgun (WGS) entry which is preliminary data.</text>
</comment>
<keyword evidence="1" id="KW-0732">Signal</keyword>
<feature type="signal peptide" evidence="1">
    <location>
        <begin position="1"/>
        <end position="26"/>
    </location>
</feature>
<keyword evidence="3" id="KW-1185">Reference proteome</keyword>
<evidence type="ECO:0000313" key="3">
    <source>
        <dbReference type="Proteomes" id="UP000734343"/>
    </source>
</evidence>
<sequence>MRNVLRSIHFLILFLSIISVSVSCYAEPPAGRNTSINATVDKASPTDTYIWKDESGGNGEYPLPYARNTWVCLSSTDSTNGKCPTEPKAEDSGNITGTTDIVLLFVEKRTGAAARLTVKASRMVGGYGPYHIEAAAVGASASYTALATFYIPKSEIAKFPTGGIWHAKLDMALTEWEPRQKLADWVAYINLNVTDNNNVQIYFPEFSSAAPRIDLNLRPLPGSGGNQSQMTGLANIDMCLYDGFDSYSSSFTVKFTDQPKGSASRGNDDFSLYHDTGDTSVESGRIDYQVAMHLPDGSTMTVDRGKDNVIPDISSAPVRPVLLPGIPEPVTCVPVPLTLSTKPIQISSKQAGHYTGHLIVDFTPQL</sequence>
<reference evidence="2 3" key="1">
    <citation type="submission" date="2021-03" db="EMBL/GenBank/DDBJ databases">
        <title>Five novel Rahnella species.</title>
        <authorList>
            <person name="Brady C."/>
            <person name="Asselin J."/>
            <person name="Beer S."/>
            <person name="Bruberg M.B."/>
            <person name="Crampton B."/>
            <person name="Venter S."/>
            <person name="Arnold D."/>
            <person name="Denman S."/>
        </authorList>
    </citation>
    <scope>NUCLEOTIDE SEQUENCE [LARGE SCALE GENOMIC DNA]</scope>
    <source>
        <strain evidence="2 3">H11b</strain>
    </source>
</reference>
<dbReference type="InterPro" id="IPR010888">
    <property type="entry name" value="CblD"/>
</dbReference>
<accession>A0ABS6LUB5</accession>
<gene>
    <name evidence="2" type="ORF">J1778_07970</name>
</gene>